<protein>
    <recommendedName>
        <fullName evidence="3">Large ribosomal RNA subunit accumulation protein YceD</fullName>
    </recommendedName>
    <alternativeName>
        <fullName evidence="5">23S rRNA accumulation protein YceD</fullName>
    </alternativeName>
</protein>
<evidence type="ECO:0000256" key="6">
    <source>
        <dbReference type="SAM" id="MobiDB-lite"/>
    </source>
</evidence>
<dbReference type="InterPro" id="IPR039255">
    <property type="entry name" value="YceD_bac"/>
</dbReference>
<reference evidence="7" key="1">
    <citation type="submission" date="2018-06" db="EMBL/GenBank/DDBJ databases">
        <authorList>
            <person name="Zhirakovskaya E."/>
        </authorList>
    </citation>
    <scope>NUCLEOTIDE SEQUENCE</scope>
</reference>
<dbReference type="EMBL" id="UOFY01000017">
    <property type="protein sequence ID" value="VAX07555.1"/>
    <property type="molecule type" value="Genomic_DNA"/>
</dbReference>
<name>A0A3B1BMP6_9ZZZZ</name>
<proteinExistence type="inferred from homology"/>
<dbReference type="AlphaFoldDB" id="A0A3B1BMP6"/>
<evidence type="ECO:0000256" key="5">
    <source>
        <dbReference type="ARBA" id="ARBA00031841"/>
    </source>
</evidence>
<keyword evidence="4" id="KW-0690">Ribosome biogenesis</keyword>
<dbReference type="InterPro" id="IPR003772">
    <property type="entry name" value="YceD"/>
</dbReference>
<comment type="similarity">
    <text evidence="2">Belongs to the DUF177 domain family.</text>
</comment>
<evidence type="ECO:0000313" key="7">
    <source>
        <dbReference type="EMBL" id="VAX07555.1"/>
    </source>
</evidence>
<comment type="function">
    <text evidence="1">Plays a role in synthesis, processing and/or stability of 23S rRNA.</text>
</comment>
<evidence type="ECO:0000256" key="1">
    <source>
        <dbReference type="ARBA" id="ARBA00002868"/>
    </source>
</evidence>
<organism evidence="7">
    <name type="scientific">hydrothermal vent metagenome</name>
    <dbReference type="NCBI Taxonomy" id="652676"/>
    <lineage>
        <taxon>unclassified sequences</taxon>
        <taxon>metagenomes</taxon>
        <taxon>ecological metagenomes</taxon>
    </lineage>
</organism>
<accession>A0A3B1BMP6</accession>
<dbReference type="Pfam" id="PF02620">
    <property type="entry name" value="YceD"/>
    <property type="match status" value="1"/>
</dbReference>
<dbReference type="PANTHER" id="PTHR38099">
    <property type="entry name" value="LARGE RIBOSOMAL RNA SUBUNIT ACCUMULATION PROTEIN YCED"/>
    <property type="match status" value="1"/>
</dbReference>
<evidence type="ECO:0000256" key="2">
    <source>
        <dbReference type="ARBA" id="ARBA00010740"/>
    </source>
</evidence>
<evidence type="ECO:0000256" key="4">
    <source>
        <dbReference type="ARBA" id="ARBA00022517"/>
    </source>
</evidence>
<dbReference type="GO" id="GO:0042254">
    <property type="term" value="P:ribosome biogenesis"/>
    <property type="evidence" value="ECO:0007669"/>
    <property type="project" value="UniProtKB-KW"/>
</dbReference>
<dbReference type="PANTHER" id="PTHR38099:SF1">
    <property type="entry name" value="LARGE RIBOSOMAL RNA SUBUNIT ACCUMULATION PROTEIN YCED"/>
    <property type="match status" value="1"/>
</dbReference>
<sequence>MTNGSANERQRLPFKVDPFRFAHDAVELESSLPLSQMTRLSAMLYQPDGEIEVNLAFSVDVLGVSMLQGRIQASLELICQRCLEPVHFEVDSSLALGFARSAAGMEQISSSLEPVRAEAGQVNLLDLLEDEIMLALPQIPRHKENECQASAIMDEPAELEAQPEERKNPFSILAGLKTNKEN</sequence>
<dbReference type="GO" id="GO:0005829">
    <property type="term" value="C:cytosol"/>
    <property type="evidence" value="ECO:0007669"/>
    <property type="project" value="TreeGrafter"/>
</dbReference>
<evidence type="ECO:0000256" key="3">
    <source>
        <dbReference type="ARBA" id="ARBA00015716"/>
    </source>
</evidence>
<gene>
    <name evidence="7" type="ORF">MNBD_GAMMA25-400</name>
</gene>
<feature type="region of interest" description="Disordered" evidence="6">
    <location>
        <begin position="158"/>
        <end position="182"/>
    </location>
</feature>